<evidence type="ECO:0000313" key="3">
    <source>
        <dbReference type="Proteomes" id="UP000316614"/>
    </source>
</evidence>
<keyword evidence="3" id="KW-1185">Reference proteome</keyword>
<reference evidence="2 3" key="1">
    <citation type="submission" date="2019-06" db="EMBL/GenBank/DDBJ databases">
        <title>Echinicola alkalisoli sp. nov. isolated from saline soil.</title>
        <authorList>
            <person name="Sun J.-Q."/>
            <person name="Xu L."/>
        </authorList>
    </citation>
    <scope>NUCLEOTIDE SEQUENCE [LARGE SCALE GENOMIC DNA]</scope>
    <source>
        <strain evidence="2 3">LN3S3</strain>
    </source>
</reference>
<proteinExistence type="predicted"/>
<dbReference type="EMBL" id="CP041253">
    <property type="protein sequence ID" value="QDH80345.1"/>
    <property type="molecule type" value="Genomic_DNA"/>
</dbReference>
<feature type="region of interest" description="Disordered" evidence="1">
    <location>
        <begin position="18"/>
        <end position="76"/>
    </location>
</feature>
<gene>
    <name evidence="2" type="ORF">FKX85_15390</name>
</gene>
<protein>
    <submittedName>
        <fullName evidence="2">Uncharacterized protein</fullName>
    </submittedName>
</protein>
<dbReference type="KEGG" id="echi:FKX85_15390"/>
<evidence type="ECO:0000313" key="2">
    <source>
        <dbReference type="EMBL" id="QDH80345.1"/>
    </source>
</evidence>
<feature type="compositionally biased region" description="Basic and acidic residues" evidence="1">
    <location>
        <begin position="27"/>
        <end position="46"/>
    </location>
</feature>
<name>A0A514CKH6_9BACT</name>
<accession>A0A514CKH6</accession>
<dbReference type="RefSeq" id="WP_141615579.1">
    <property type="nucleotide sequence ID" value="NZ_CP041253.1"/>
</dbReference>
<sequence length="76" mass="9044">MKNQQLFPSAIYENLVQVKERKKKNRTSQDARSNHPYQQRERKKDEEIDESIQSDADQKSKSKIGYPERSFGERSK</sequence>
<evidence type="ECO:0000256" key="1">
    <source>
        <dbReference type="SAM" id="MobiDB-lite"/>
    </source>
</evidence>
<organism evidence="2 3">
    <name type="scientific">Echinicola soli</name>
    <dbReference type="NCBI Taxonomy" id="2591634"/>
    <lineage>
        <taxon>Bacteria</taxon>
        <taxon>Pseudomonadati</taxon>
        <taxon>Bacteroidota</taxon>
        <taxon>Cytophagia</taxon>
        <taxon>Cytophagales</taxon>
        <taxon>Cyclobacteriaceae</taxon>
        <taxon>Echinicola</taxon>
    </lineage>
</organism>
<dbReference type="OrthoDB" id="9947773at2"/>
<dbReference type="AlphaFoldDB" id="A0A514CKH6"/>
<dbReference type="Proteomes" id="UP000316614">
    <property type="component" value="Chromosome"/>
</dbReference>